<evidence type="ECO:0000313" key="7">
    <source>
        <dbReference type="Proteomes" id="UP000311382"/>
    </source>
</evidence>
<dbReference type="PANTHER" id="PTHR10540:SF7">
    <property type="entry name" value="26S PROTEASOME NON-ATPASE REGULATORY SUBUNIT 7"/>
    <property type="match status" value="1"/>
</dbReference>
<feature type="region of interest" description="Disordered" evidence="4">
    <location>
        <begin position="301"/>
        <end position="363"/>
    </location>
</feature>
<keyword evidence="3" id="KW-0647">Proteasome</keyword>
<feature type="compositionally biased region" description="Basic and acidic residues" evidence="4">
    <location>
        <begin position="315"/>
        <end position="363"/>
    </location>
</feature>
<dbReference type="SMART" id="SM00232">
    <property type="entry name" value="JAB_MPN"/>
    <property type="match status" value="1"/>
</dbReference>
<dbReference type="AlphaFoldDB" id="A0A5C5G314"/>
<protein>
    <submittedName>
        <fullName evidence="6">Maintenance of mitochondrial structure and function-domain-containing protein</fullName>
    </submittedName>
</protein>
<dbReference type="InterPro" id="IPR033858">
    <property type="entry name" value="MPN_RPN7_8"/>
</dbReference>
<dbReference type="Proteomes" id="UP000311382">
    <property type="component" value="Unassembled WGS sequence"/>
</dbReference>
<dbReference type="PROSITE" id="PS50249">
    <property type="entry name" value="MPN"/>
    <property type="match status" value="1"/>
</dbReference>
<evidence type="ECO:0000256" key="2">
    <source>
        <dbReference type="ARBA" id="ARBA00008568"/>
    </source>
</evidence>
<evidence type="ECO:0000256" key="3">
    <source>
        <dbReference type="ARBA" id="ARBA00022942"/>
    </source>
</evidence>
<dbReference type="GO" id="GO:0008237">
    <property type="term" value="F:metallopeptidase activity"/>
    <property type="evidence" value="ECO:0007669"/>
    <property type="project" value="InterPro"/>
</dbReference>
<dbReference type="FunFam" id="3.40.140.10:FF:000004">
    <property type="entry name" value="26S proteasome regulatory subunit rpn-8"/>
    <property type="match status" value="1"/>
</dbReference>
<evidence type="ECO:0000256" key="1">
    <source>
        <dbReference type="ARBA" id="ARBA00002187"/>
    </source>
</evidence>
<dbReference type="PANTHER" id="PTHR10540">
    <property type="entry name" value="EUKARYOTIC TRANSLATION INITIATION FACTOR 3 SUBUNIT F-RELATED"/>
    <property type="match status" value="1"/>
</dbReference>
<dbReference type="EMBL" id="SOZI01000027">
    <property type="protein sequence ID" value="TNY22321.1"/>
    <property type="molecule type" value="Genomic_DNA"/>
</dbReference>
<gene>
    <name evidence="6" type="ORF">DMC30DRAFT_361883</name>
</gene>
<comment type="similarity">
    <text evidence="2">Belongs to the peptidase M67A family.</text>
</comment>
<dbReference type="Gene3D" id="3.40.140.10">
    <property type="entry name" value="Cytidine Deaminase, domain 2"/>
    <property type="match status" value="1"/>
</dbReference>
<name>A0A5C5G314_9BASI</name>
<dbReference type="InterPro" id="IPR000555">
    <property type="entry name" value="JAMM/MPN+_dom"/>
</dbReference>
<sequence length="363" mass="40250">MSTTDDVLALSAKSCVVHPLVLLSIQDHFHRVAKNTRKRVVGILLGQDLGPKGYNVSNSFAVPFEEDDKDPRTWFLDHNYIEAMNDMFKKINAREKLIGWYHTGPRLRASDLEINEVIKRFTPRPVMVIVDVRPDEERGGGGIPTDAYFAVEEIKDDGTASQKTFVHVPSSIEAEEAEEIGVEHLLRDIKNLSVGTLSSRVAGQLSSLRGLSTRLGEIKEYLEQVVAGALPINHQIVYNLQDIFNLLPNLEAAVGGGETSDGSRRPFTVATNDQLLVMYLTSLIRAVIALHDLVLNKQTAAQAASGEDDDEDDEDKKKKAEAEDDKKKKKKDEGDKSEADKKTDDAKKVKEWFSGDGSDEKGH</sequence>
<proteinExistence type="inferred from homology"/>
<dbReference type="Pfam" id="PF01398">
    <property type="entry name" value="JAB"/>
    <property type="match status" value="1"/>
</dbReference>
<reference evidence="6 7" key="1">
    <citation type="submission" date="2019-03" db="EMBL/GenBank/DDBJ databases">
        <title>Rhodosporidium diobovatum UCD-FST 08-225 genome sequencing, assembly, and annotation.</title>
        <authorList>
            <person name="Fakankun I.U."/>
            <person name="Fristensky B."/>
            <person name="Levin D.B."/>
        </authorList>
    </citation>
    <scope>NUCLEOTIDE SEQUENCE [LARGE SCALE GENOMIC DNA]</scope>
    <source>
        <strain evidence="6 7">UCD-FST 08-225</strain>
    </source>
</reference>
<dbReference type="GO" id="GO:0008541">
    <property type="term" value="C:proteasome regulatory particle, lid subcomplex"/>
    <property type="evidence" value="ECO:0007669"/>
    <property type="project" value="UniProtKB-ARBA"/>
</dbReference>
<dbReference type="OrthoDB" id="10256771at2759"/>
<evidence type="ECO:0000259" key="5">
    <source>
        <dbReference type="PROSITE" id="PS50249"/>
    </source>
</evidence>
<organism evidence="6 7">
    <name type="scientific">Rhodotorula diobovata</name>
    <dbReference type="NCBI Taxonomy" id="5288"/>
    <lineage>
        <taxon>Eukaryota</taxon>
        <taxon>Fungi</taxon>
        <taxon>Dikarya</taxon>
        <taxon>Basidiomycota</taxon>
        <taxon>Pucciniomycotina</taxon>
        <taxon>Microbotryomycetes</taxon>
        <taxon>Sporidiobolales</taxon>
        <taxon>Sporidiobolaceae</taxon>
        <taxon>Rhodotorula</taxon>
    </lineage>
</organism>
<comment type="caution">
    <text evidence="6">The sequence shown here is derived from an EMBL/GenBank/DDBJ whole genome shotgun (WGS) entry which is preliminary data.</text>
</comment>
<accession>A0A5C5G314</accession>
<dbReference type="GO" id="GO:0043161">
    <property type="term" value="P:proteasome-mediated ubiquitin-dependent protein catabolic process"/>
    <property type="evidence" value="ECO:0007669"/>
    <property type="project" value="TreeGrafter"/>
</dbReference>
<comment type="function">
    <text evidence="1">Acts as a regulatory subunit of the 26S proteasome which is involved in the ATP-dependent degradation of ubiquitinated proteins.</text>
</comment>
<evidence type="ECO:0000256" key="4">
    <source>
        <dbReference type="SAM" id="MobiDB-lite"/>
    </source>
</evidence>
<dbReference type="InterPro" id="IPR024969">
    <property type="entry name" value="EIF3F/CSN6-like_C"/>
</dbReference>
<dbReference type="Pfam" id="PF13012">
    <property type="entry name" value="MitMem_reg"/>
    <property type="match status" value="1"/>
</dbReference>
<feature type="domain" description="MPN" evidence="5">
    <location>
        <begin position="15"/>
        <end position="154"/>
    </location>
</feature>
<evidence type="ECO:0000313" key="6">
    <source>
        <dbReference type="EMBL" id="TNY22321.1"/>
    </source>
</evidence>
<dbReference type="STRING" id="5288.A0A5C5G314"/>
<keyword evidence="7" id="KW-1185">Reference proteome</keyword>
<dbReference type="InterPro" id="IPR037518">
    <property type="entry name" value="MPN"/>
</dbReference>
<dbReference type="CDD" id="cd08062">
    <property type="entry name" value="MPN_RPN7_8"/>
    <property type="match status" value="1"/>
</dbReference>